<evidence type="ECO:0000256" key="1">
    <source>
        <dbReference type="SAM" id="MobiDB-lite"/>
    </source>
</evidence>
<accession>K3WYE3</accession>
<dbReference type="Proteomes" id="UP000019132">
    <property type="component" value="Unassembled WGS sequence"/>
</dbReference>
<dbReference type="AlphaFoldDB" id="K3WYE3"/>
<dbReference type="EnsemblProtists" id="PYU1_T009992">
    <property type="protein sequence ID" value="PYU1_T009992"/>
    <property type="gene ID" value="PYU1_G009973"/>
</dbReference>
<feature type="compositionally biased region" description="Basic residues" evidence="1">
    <location>
        <begin position="39"/>
        <end position="50"/>
    </location>
</feature>
<organism evidence="2 3">
    <name type="scientific">Globisporangium ultimum (strain ATCC 200006 / CBS 805.95 / DAOM BR144)</name>
    <name type="common">Pythium ultimum</name>
    <dbReference type="NCBI Taxonomy" id="431595"/>
    <lineage>
        <taxon>Eukaryota</taxon>
        <taxon>Sar</taxon>
        <taxon>Stramenopiles</taxon>
        <taxon>Oomycota</taxon>
        <taxon>Peronosporomycetes</taxon>
        <taxon>Pythiales</taxon>
        <taxon>Pythiaceae</taxon>
        <taxon>Globisporangium</taxon>
    </lineage>
</organism>
<reference evidence="2" key="3">
    <citation type="submission" date="2015-02" db="UniProtKB">
        <authorList>
            <consortium name="EnsemblProtists"/>
        </authorList>
    </citation>
    <scope>IDENTIFICATION</scope>
    <source>
        <strain evidence="2">DAOM BR144</strain>
    </source>
</reference>
<evidence type="ECO:0000313" key="3">
    <source>
        <dbReference type="Proteomes" id="UP000019132"/>
    </source>
</evidence>
<dbReference type="HOGENOM" id="CLU_2929986_0_0_1"/>
<proteinExistence type="predicted"/>
<dbReference type="InParanoid" id="K3WYE3"/>
<sequence length="61" mass="7070">MPMSCSEEERDAVSELEEQWDDMAIVRAFEDALNDQRQRSGHAKKKKTTKSSRLGSKQSRR</sequence>
<keyword evidence="3" id="KW-1185">Reference proteome</keyword>
<feature type="compositionally biased region" description="Polar residues" evidence="1">
    <location>
        <begin position="51"/>
        <end position="61"/>
    </location>
</feature>
<evidence type="ECO:0000313" key="2">
    <source>
        <dbReference type="EnsemblProtists" id="PYU1_T009992"/>
    </source>
</evidence>
<feature type="region of interest" description="Disordered" evidence="1">
    <location>
        <begin position="31"/>
        <end position="61"/>
    </location>
</feature>
<protein>
    <submittedName>
        <fullName evidence="2">Uncharacterized protein</fullName>
    </submittedName>
</protein>
<name>K3WYE3_GLOUD</name>
<reference evidence="3" key="1">
    <citation type="journal article" date="2010" name="Genome Biol.">
        <title>Genome sequence of the necrotrophic plant pathogen Pythium ultimum reveals original pathogenicity mechanisms and effector repertoire.</title>
        <authorList>
            <person name="Levesque C.A."/>
            <person name="Brouwer H."/>
            <person name="Cano L."/>
            <person name="Hamilton J.P."/>
            <person name="Holt C."/>
            <person name="Huitema E."/>
            <person name="Raffaele S."/>
            <person name="Robideau G.P."/>
            <person name="Thines M."/>
            <person name="Win J."/>
            <person name="Zerillo M.M."/>
            <person name="Beakes G.W."/>
            <person name="Boore J.L."/>
            <person name="Busam D."/>
            <person name="Dumas B."/>
            <person name="Ferriera S."/>
            <person name="Fuerstenberg S.I."/>
            <person name="Gachon C.M."/>
            <person name="Gaulin E."/>
            <person name="Govers F."/>
            <person name="Grenville-Briggs L."/>
            <person name="Horner N."/>
            <person name="Hostetler J."/>
            <person name="Jiang R.H."/>
            <person name="Johnson J."/>
            <person name="Krajaejun T."/>
            <person name="Lin H."/>
            <person name="Meijer H.J."/>
            <person name="Moore B."/>
            <person name="Morris P."/>
            <person name="Phuntmart V."/>
            <person name="Puiu D."/>
            <person name="Shetty J."/>
            <person name="Stajich J.E."/>
            <person name="Tripathy S."/>
            <person name="Wawra S."/>
            <person name="van West P."/>
            <person name="Whitty B.R."/>
            <person name="Coutinho P.M."/>
            <person name="Henrissat B."/>
            <person name="Martin F."/>
            <person name="Thomas P.D."/>
            <person name="Tyler B.M."/>
            <person name="De Vries R.P."/>
            <person name="Kamoun S."/>
            <person name="Yandell M."/>
            <person name="Tisserat N."/>
            <person name="Buell C.R."/>
        </authorList>
    </citation>
    <scope>NUCLEOTIDE SEQUENCE</scope>
    <source>
        <strain evidence="3">DAOM:BR144</strain>
    </source>
</reference>
<reference evidence="3" key="2">
    <citation type="submission" date="2010-04" db="EMBL/GenBank/DDBJ databases">
        <authorList>
            <person name="Buell R."/>
            <person name="Hamilton J."/>
            <person name="Hostetler J."/>
        </authorList>
    </citation>
    <scope>NUCLEOTIDE SEQUENCE [LARGE SCALE GENOMIC DNA]</scope>
    <source>
        <strain evidence="3">DAOM:BR144</strain>
    </source>
</reference>
<dbReference type="EMBL" id="GL376624">
    <property type="status" value="NOT_ANNOTATED_CDS"/>
    <property type="molecule type" value="Genomic_DNA"/>
</dbReference>
<dbReference type="VEuPathDB" id="FungiDB:PYU1_G009973"/>